<feature type="transmembrane region" description="Helical" evidence="6">
    <location>
        <begin position="118"/>
        <end position="139"/>
    </location>
</feature>
<organism evidence="7 8">
    <name type="scientific">Niveibacterium microcysteis</name>
    <dbReference type="NCBI Taxonomy" id="2811415"/>
    <lineage>
        <taxon>Bacteria</taxon>
        <taxon>Pseudomonadati</taxon>
        <taxon>Pseudomonadota</taxon>
        <taxon>Betaproteobacteria</taxon>
        <taxon>Rhodocyclales</taxon>
        <taxon>Rhodocyclaceae</taxon>
        <taxon>Niveibacterium</taxon>
    </lineage>
</organism>
<evidence type="ECO:0000256" key="1">
    <source>
        <dbReference type="ARBA" id="ARBA00004651"/>
    </source>
</evidence>
<feature type="transmembrane region" description="Helical" evidence="6">
    <location>
        <begin position="188"/>
        <end position="208"/>
    </location>
</feature>
<reference evidence="7 8" key="1">
    <citation type="submission" date="2021-02" db="EMBL/GenBank/DDBJ databases">
        <title>Niveibacterium changnyeongensis HC41.</title>
        <authorList>
            <person name="Kang M."/>
        </authorList>
    </citation>
    <scope>NUCLEOTIDE SEQUENCE [LARGE SCALE GENOMIC DNA]</scope>
    <source>
        <strain evidence="7 8">HC41</strain>
    </source>
</reference>
<feature type="transmembrane region" description="Helical" evidence="6">
    <location>
        <begin position="39"/>
        <end position="64"/>
    </location>
</feature>
<name>A0ABX7MDN1_9RHOO</name>
<evidence type="ECO:0000256" key="2">
    <source>
        <dbReference type="ARBA" id="ARBA00022475"/>
    </source>
</evidence>
<evidence type="ECO:0000313" key="8">
    <source>
        <dbReference type="Proteomes" id="UP000663570"/>
    </source>
</evidence>
<feature type="transmembrane region" description="Helical" evidence="6">
    <location>
        <begin position="151"/>
        <end position="176"/>
    </location>
</feature>
<accession>A0ABX7MDN1</accession>
<dbReference type="InterPro" id="IPR001123">
    <property type="entry name" value="LeuE-type"/>
</dbReference>
<proteinExistence type="predicted"/>
<evidence type="ECO:0000313" key="7">
    <source>
        <dbReference type="EMBL" id="QSI78805.1"/>
    </source>
</evidence>
<dbReference type="Pfam" id="PF01810">
    <property type="entry name" value="LysE"/>
    <property type="match status" value="1"/>
</dbReference>
<evidence type="ECO:0000256" key="3">
    <source>
        <dbReference type="ARBA" id="ARBA00022692"/>
    </source>
</evidence>
<keyword evidence="4 6" id="KW-1133">Transmembrane helix</keyword>
<evidence type="ECO:0000256" key="5">
    <source>
        <dbReference type="ARBA" id="ARBA00023136"/>
    </source>
</evidence>
<keyword evidence="2" id="KW-1003">Cell membrane</keyword>
<dbReference type="RefSeq" id="WP_206256168.1">
    <property type="nucleotide sequence ID" value="NZ_CP071060.1"/>
</dbReference>
<evidence type="ECO:0000256" key="6">
    <source>
        <dbReference type="SAM" id="Phobius"/>
    </source>
</evidence>
<protein>
    <submittedName>
        <fullName evidence="7">LysE family translocator</fullName>
    </submittedName>
</protein>
<dbReference type="EMBL" id="CP071060">
    <property type="protein sequence ID" value="QSI78805.1"/>
    <property type="molecule type" value="Genomic_DNA"/>
</dbReference>
<dbReference type="PIRSF" id="PIRSF006324">
    <property type="entry name" value="LeuE"/>
    <property type="match status" value="1"/>
</dbReference>
<feature type="transmembrane region" description="Helical" evidence="6">
    <location>
        <begin position="6"/>
        <end position="27"/>
    </location>
</feature>
<keyword evidence="8" id="KW-1185">Reference proteome</keyword>
<sequence length="209" mass="21670">MSPDQILLFIGAALLLAVAPGPDNLGVLTLGVSRGRSEALGFALGCAVGCFNHTLLAVLGVSALIAASPLAFRALQLAGAAYLVWIGVQALRSRGAQLANLDTPSAAAGFLPYFRRGLIANAINPKVALFFLSFLPQFIRADGWPAPLQLAVLGALFAVVAAMVFGGIALAAAPLGGWLRRRERLTRWLDRATGGLFVGLGILTAVGIR</sequence>
<feature type="transmembrane region" description="Helical" evidence="6">
    <location>
        <begin position="70"/>
        <end position="88"/>
    </location>
</feature>
<keyword evidence="3 6" id="KW-0812">Transmembrane</keyword>
<dbReference type="PANTHER" id="PTHR30086:SF20">
    <property type="entry name" value="ARGININE EXPORTER PROTEIN ARGO-RELATED"/>
    <property type="match status" value="1"/>
</dbReference>
<dbReference type="PANTHER" id="PTHR30086">
    <property type="entry name" value="ARGININE EXPORTER PROTEIN ARGO"/>
    <property type="match status" value="1"/>
</dbReference>
<keyword evidence="5 6" id="KW-0472">Membrane</keyword>
<dbReference type="Proteomes" id="UP000663570">
    <property type="component" value="Chromosome"/>
</dbReference>
<gene>
    <name evidence="7" type="ORF">JY500_09440</name>
</gene>
<evidence type="ECO:0000256" key="4">
    <source>
        <dbReference type="ARBA" id="ARBA00022989"/>
    </source>
</evidence>
<comment type="subcellular location">
    <subcellularLocation>
        <location evidence="1">Cell membrane</location>
        <topology evidence="1">Multi-pass membrane protein</topology>
    </subcellularLocation>
</comment>